<feature type="transmembrane region" description="Helical" evidence="1">
    <location>
        <begin position="110"/>
        <end position="135"/>
    </location>
</feature>
<dbReference type="AlphaFoldDB" id="A0A5C3M365"/>
<keyword evidence="1" id="KW-0812">Transmembrane</keyword>
<evidence type="ECO:0000313" key="2">
    <source>
        <dbReference type="EMBL" id="TFK39642.1"/>
    </source>
</evidence>
<gene>
    <name evidence="2" type="ORF">BDQ12DRAFT_722479</name>
</gene>
<evidence type="ECO:0000313" key="3">
    <source>
        <dbReference type="Proteomes" id="UP000308652"/>
    </source>
</evidence>
<proteinExistence type="predicted"/>
<accession>A0A5C3M365</accession>
<organism evidence="2 3">
    <name type="scientific">Crucibulum laeve</name>
    <dbReference type="NCBI Taxonomy" id="68775"/>
    <lineage>
        <taxon>Eukaryota</taxon>
        <taxon>Fungi</taxon>
        <taxon>Dikarya</taxon>
        <taxon>Basidiomycota</taxon>
        <taxon>Agaricomycotina</taxon>
        <taxon>Agaricomycetes</taxon>
        <taxon>Agaricomycetidae</taxon>
        <taxon>Agaricales</taxon>
        <taxon>Agaricineae</taxon>
        <taxon>Nidulariaceae</taxon>
        <taxon>Crucibulum</taxon>
    </lineage>
</organism>
<keyword evidence="1" id="KW-0472">Membrane</keyword>
<protein>
    <submittedName>
        <fullName evidence="2">Uncharacterized protein</fullName>
    </submittedName>
</protein>
<evidence type="ECO:0000256" key="1">
    <source>
        <dbReference type="SAM" id="Phobius"/>
    </source>
</evidence>
<dbReference type="STRING" id="68775.A0A5C3M365"/>
<reference evidence="2 3" key="1">
    <citation type="journal article" date="2019" name="Nat. Ecol. Evol.">
        <title>Megaphylogeny resolves global patterns of mushroom evolution.</title>
        <authorList>
            <person name="Varga T."/>
            <person name="Krizsan K."/>
            <person name="Foldi C."/>
            <person name="Dima B."/>
            <person name="Sanchez-Garcia M."/>
            <person name="Sanchez-Ramirez S."/>
            <person name="Szollosi G.J."/>
            <person name="Szarkandi J.G."/>
            <person name="Papp V."/>
            <person name="Albert L."/>
            <person name="Andreopoulos W."/>
            <person name="Angelini C."/>
            <person name="Antonin V."/>
            <person name="Barry K.W."/>
            <person name="Bougher N.L."/>
            <person name="Buchanan P."/>
            <person name="Buyck B."/>
            <person name="Bense V."/>
            <person name="Catcheside P."/>
            <person name="Chovatia M."/>
            <person name="Cooper J."/>
            <person name="Damon W."/>
            <person name="Desjardin D."/>
            <person name="Finy P."/>
            <person name="Geml J."/>
            <person name="Haridas S."/>
            <person name="Hughes K."/>
            <person name="Justo A."/>
            <person name="Karasinski D."/>
            <person name="Kautmanova I."/>
            <person name="Kiss B."/>
            <person name="Kocsube S."/>
            <person name="Kotiranta H."/>
            <person name="LaButti K.M."/>
            <person name="Lechner B.E."/>
            <person name="Liimatainen K."/>
            <person name="Lipzen A."/>
            <person name="Lukacs Z."/>
            <person name="Mihaltcheva S."/>
            <person name="Morgado L.N."/>
            <person name="Niskanen T."/>
            <person name="Noordeloos M.E."/>
            <person name="Ohm R.A."/>
            <person name="Ortiz-Santana B."/>
            <person name="Ovrebo C."/>
            <person name="Racz N."/>
            <person name="Riley R."/>
            <person name="Savchenko A."/>
            <person name="Shiryaev A."/>
            <person name="Soop K."/>
            <person name="Spirin V."/>
            <person name="Szebenyi C."/>
            <person name="Tomsovsky M."/>
            <person name="Tulloss R.E."/>
            <person name="Uehling J."/>
            <person name="Grigoriev I.V."/>
            <person name="Vagvolgyi C."/>
            <person name="Papp T."/>
            <person name="Martin F.M."/>
            <person name="Miettinen O."/>
            <person name="Hibbett D.S."/>
            <person name="Nagy L.G."/>
        </authorList>
    </citation>
    <scope>NUCLEOTIDE SEQUENCE [LARGE SCALE GENOMIC DNA]</scope>
    <source>
        <strain evidence="2 3">CBS 166.37</strain>
    </source>
</reference>
<dbReference type="EMBL" id="ML213599">
    <property type="protein sequence ID" value="TFK39642.1"/>
    <property type="molecule type" value="Genomic_DNA"/>
</dbReference>
<feature type="transmembrane region" description="Helical" evidence="1">
    <location>
        <begin position="178"/>
        <end position="208"/>
    </location>
</feature>
<dbReference type="OrthoDB" id="3002717at2759"/>
<feature type="transmembrane region" description="Helical" evidence="1">
    <location>
        <begin position="545"/>
        <end position="565"/>
    </location>
</feature>
<dbReference type="Proteomes" id="UP000308652">
    <property type="component" value="Unassembled WGS sequence"/>
</dbReference>
<name>A0A5C3M365_9AGAR</name>
<feature type="transmembrane region" description="Helical" evidence="1">
    <location>
        <begin position="71"/>
        <end position="90"/>
    </location>
</feature>
<keyword evidence="1" id="KW-1133">Transmembrane helix</keyword>
<sequence>MATQRRSGGVRPSWGEHARPLLSLNLPKPDSSLSTSHQTNVNSSNSSETFLEKQIISESDLKIRHMPRWVFFFRIVGFVVMEVIFIGVALKCLYNPLVLNLSRYSIPAKGALTITFIIWQTLAVVCAQDIILHIFSDEWSAQLSSRGLLEPGITDQVSTLTSGMLQRIQFFFTGGATLLYRVALVAHLALLGLGGLAPGSMSVSYIILDTSMSLNVSELTISSRPDTDDSRLAIQRAAMVVHLEQMENISYGFDVEPPNSVFGWPPLSTRNSNSTIRYPTSVVKFSHSCSWEVPTPYPGLNIPAWNVGGVSWRPWSTYLNDSRTLNSVTGIIPLYQTLTYDARSAYLFVGGNATYRPVNPVSTNIVALDGIPTAYNASGFVLDGVSHNFSAPLASVLLCDPKPQISGGTVQLTRDNTLQVISSTQLSQQNMPNAAMQSMFAQGLLDATNNQEYYIDPEIHVNSVAGQIFMTYPSMGWKAVGQRYVQPLAINDIEGNLDRFMLSASKVYASGYSPNQDSLSDNSFSYSLVKALRQDEKMALVTNKGLIIITIVLVMAALILLILLYRLSMSKSRVPFDLRSILKILQEHQLSSFEVLENTSTPKPLPRLPVAGLGQYDPCPTTAS</sequence>
<keyword evidence="3" id="KW-1185">Reference proteome</keyword>